<dbReference type="PANTHER" id="PTHR34383:SF3">
    <property type="entry name" value="POLYPHOSPHATE:AMP PHOSPHOTRANSFERASE"/>
    <property type="match status" value="1"/>
</dbReference>
<sequence>MGILLCKGIATSRLRLFFSMDDSGSPLCWSNGYITGSKGCFFTIRLPFNECIFYIHPMDKRKSDSYKVTGHIKLVDCPTREDFEGSNKELKKELKGIRKDLGDLQDTMYAHAKYSVLVCLQGMDTAGKDSLIREVFKDFNVRGVVVHSFKVPTELELKHDYLWRHYIALPARGKFGVFNRTHYENVLVTRVHPEYIMAENIPGIRSEADINQDFWEQRFRQINDFERHIADNGTIIFKFFMHLSKEEQRQRLLRRLNLKRKNWKFSPGDLKERRLWDDYQKCYEEAINSTSKSHAPWYIIPADNKKAARVNVASILWEELNRYTDIKEPELGANLVADLDSYKEQLQKEAQ</sequence>
<dbReference type="SUPFAM" id="SSF52540">
    <property type="entry name" value="P-loop containing nucleoside triphosphate hydrolases"/>
    <property type="match status" value="1"/>
</dbReference>
<dbReference type="AlphaFoldDB" id="A0A0F9SF92"/>
<dbReference type="InterPro" id="IPR027417">
    <property type="entry name" value="P-loop_NTPase"/>
</dbReference>
<dbReference type="InterPro" id="IPR022300">
    <property type="entry name" value="PPK2-rel_1"/>
</dbReference>
<feature type="domain" description="Polyphosphate kinase-2-related" evidence="2">
    <location>
        <begin position="86"/>
        <end position="322"/>
    </location>
</feature>
<evidence type="ECO:0000313" key="3">
    <source>
        <dbReference type="EMBL" id="KKN28053.1"/>
    </source>
</evidence>
<gene>
    <name evidence="3" type="ORF">LCGC14_0858220</name>
</gene>
<dbReference type="EMBL" id="LAZR01002593">
    <property type="protein sequence ID" value="KKN28053.1"/>
    <property type="molecule type" value="Genomic_DNA"/>
</dbReference>
<dbReference type="PANTHER" id="PTHR34383">
    <property type="entry name" value="POLYPHOSPHATE:AMP PHOSPHOTRANSFERASE-RELATED"/>
    <property type="match status" value="1"/>
</dbReference>
<dbReference type="Pfam" id="PF03976">
    <property type="entry name" value="PPK2"/>
    <property type="match status" value="1"/>
</dbReference>
<dbReference type="GO" id="GO:0016776">
    <property type="term" value="F:phosphotransferase activity, phosphate group as acceptor"/>
    <property type="evidence" value="ECO:0007669"/>
    <property type="project" value="InterPro"/>
</dbReference>
<proteinExistence type="predicted"/>
<dbReference type="NCBIfam" id="TIGR03709">
    <property type="entry name" value="PPK2_rel_1"/>
    <property type="match status" value="1"/>
</dbReference>
<protein>
    <recommendedName>
        <fullName evidence="2">Polyphosphate kinase-2-related domain-containing protein</fullName>
    </recommendedName>
</protein>
<reference evidence="3" key="1">
    <citation type="journal article" date="2015" name="Nature">
        <title>Complex archaea that bridge the gap between prokaryotes and eukaryotes.</title>
        <authorList>
            <person name="Spang A."/>
            <person name="Saw J.H."/>
            <person name="Jorgensen S.L."/>
            <person name="Zaremba-Niedzwiedzka K."/>
            <person name="Martijn J."/>
            <person name="Lind A.E."/>
            <person name="van Eijk R."/>
            <person name="Schleper C."/>
            <person name="Guy L."/>
            <person name="Ettema T.J."/>
        </authorList>
    </citation>
    <scope>NUCLEOTIDE SEQUENCE</scope>
</reference>
<dbReference type="InterPro" id="IPR022488">
    <property type="entry name" value="PPK2-related"/>
</dbReference>
<evidence type="ECO:0000256" key="1">
    <source>
        <dbReference type="SAM" id="Coils"/>
    </source>
</evidence>
<dbReference type="Gene3D" id="3.40.50.300">
    <property type="entry name" value="P-loop containing nucleotide triphosphate hydrolases"/>
    <property type="match status" value="1"/>
</dbReference>
<organism evidence="3">
    <name type="scientific">marine sediment metagenome</name>
    <dbReference type="NCBI Taxonomy" id="412755"/>
    <lineage>
        <taxon>unclassified sequences</taxon>
        <taxon>metagenomes</taxon>
        <taxon>ecological metagenomes</taxon>
    </lineage>
</organism>
<comment type="caution">
    <text evidence="3">The sequence shown here is derived from an EMBL/GenBank/DDBJ whole genome shotgun (WGS) entry which is preliminary data.</text>
</comment>
<name>A0A0F9SF92_9ZZZZ</name>
<dbReference type="GO" id="GO:0006797">
    <property type="term" value="P:polyphosphate metabolic process"/>
    <property type="evidence" value="ECO:0007669"/>
    <property type="project" value="InterPro"/>
</dbReference>
<evidence type="ECO:0000259" key="2">
    <source>
        <dbReference type="Pfam" id="PF03976"/>
    </source>
</evidence>
<keyword evidence="1" id="KW-0175">Coiled coil</keyword>
<feature type="coiled-coil region" evidence="1">
    <location>
        <begin position="80"/>
        <end position="107"/>
    </location>
</feature>
<accession>A0A0F9SF92</accession>